<feature type="transmembrane region" description="Helical" evidence="5">
    <location>
        <begin position="377"/>
        <end position="397"/>
    </location>
</feature>
<dbReference type="Gene3D" id="1.20.1250.20">
    <property type="entry name" value="MFS general substrate transporter like domains"/>
    <property type="match status" value="1"/>
</dbReference>
<feature type="transmembrane region" description="Helical" evidence="5">
    <location>
        <begin position="93"/>
        <end position="115"/>
    </location>
</feature>
<dbReference type="InterPro" id="IPR001958">
    <property type="entry name" value="Tet-R_TetA/multi-R_MdtG-like"/>
</dbReference>
<reference evidence="7 8" key="1">
    <citation type="submission" date="2016-10" db="EMBL/GenBank/DDBJ databases">
        <authorList>
            <person name="de Groot N.N."/>
        </authorList>
    </citation>
    <scope>NUCLEOTIDE SEQUENCE [LARGE SCALE GENOMIC DNA]</scope>
    <source>
        <strain>J11</strain>
        <strain evidence="8">PG 39</strain>
    </source>
</reference>
<name>A0A1I2U862_9CORY</name>
<feature type="transmembrane region" description="Helical" evidence="5">
    <location>
        <begin position="149"/>
        <end position="172"/>
    </location>
</feature>
<dbReference type="PROSITE" id="PS50850">
    <property type="entry name" value="MFS"/>
    <property type="match status" value="1"/>
</dbReference>
<evidence type="ECO:0000256" key="1">
    <source>
        <dbReference type="ARBA" id="ARBA00004651"/>
    </source>
</evidence>
<comment type="subcellular location">
    <subcellularLocation>
        <location evidence="1">Cell membrane</location>
        <topology evidence="1">Multi-pass membrane protein</topology>
    </subcellularLocation>
</comment>
<proteinExistence type="predicted"/>
<dbReference type="InterPro" id="IPR011701">
    <property type="entry name" value="MFS"/>
</dbReference>
<evidence type="ECO:0000313" key="8">
    <source>
        <dbReference type="Proteomes" id="UP000199065"/>
    </source>
</evidence>
<dbReference type="GO" id="GO:0005886">
    <property type="term" value="C:plasma membrane"/>
    <property type="evidence" value="ECO:0007669"/>
    <property type="project" value="UniProtKB-SubCell"/>
</dbReference>
<gene>
    <name evidence="7" type="ORF">SAMN05660282_01766</name>
</gene>
<evidence type="ECO:0000259" key="6">
    <source>
        <dbReference type="PROSITE" id="PS50850"/>
    </source>
</evidence>
<dbReference type="InterPro" id="IPR020846">
    <property type="entry name" value="MFS_dom"/>
</dbReference>
<dbReference type="InterPro" id="IPR053200">
    <property type="entry name" value="YfmO-like"/>
</dbReference>
<feature type="transmembrane region" description="Helical" evidence="5">
    <location>
        <begin position="62"/>
        <end position="81"/>
    </location>
</feature>
<feature type="transmembrane region" description="Helical" evidence="5">
    <location>
        <begin position="246"/>
        <end position="266"/>
    </location>
</feature>
<feature type="transmembrane region" description="Helical" evidence="5">
    <location>
        <begin position="121"/>
        <end position="142"/>
    </location>
</feature>
<dbReference type="AlphaFoldDB" id="A0A1I2U862"/>
<evidence type="ECO:0000256" key="4">
    <source>
        <dbReference type="ARBA" id="ARBA00023136"/>
    </source>
</evidence>
<sequence length="428" mass="44674">MTQATEQLAQQIAEPAHKKKQPKGVWAVTVASIFAFMGIGLVDPILPSIAKNLHATESQTSLLFTSYLIVTACMMLVTGAINSRIGGKQTLLVGLAVIVVFASLSGTSGTVAQLVGYRAGWGFGNALFAATALAVIVAVATAGRSQAIVLYEMGIGIGMATGPLLGAFTGAIHWRAPFYATAALMACAFIALVVLLPEIPRPATPIKVTAPIKALGDRGLSSVGIAALFYYCAFFAIMAYTPFILGMGHLGIGLVFFGWGTALAITSTMIAPRLHNRFGIIASASASLVGMMIVMIAIGLIAGHGHVSDARRTGLVICVIAAGAVMGVCNTLFTDLAMSVSDHPQSVASAGYNFLRWLGGAAAAYLAPLLGEIYFPAIPYIAFGVLMIISIGLLLTLRGRMAARNHQEETRIIESTEPTAEEAAHLKH</sequence>
<organism evidence="7 8">
    <name type="scientific">Corynebacterium spheniscorum</name>
    <dbReference type="NCBI Taxonomy" id="185761"/>
    <lineage>
        <taxon>Bacteria</taxon>
        <taxon>Bacillati</taxon>
        <taxon>Actinomycetota</taxon>
        <taxon>Actinomycetes</taxon>
        <taxon>Mycobacteriales</taxon>
        <taxon>Corynebacteriaceae</taxon>
        <taxon>Corynebacterium</taxon>
    </lineage>
</organism>
<evidence type="ECO:0000256" key="2">
    <source>
        <dbReference type="ARBA" id="ARBA00022692"/>
    </source>
</evidence>
<dbReference type="RefSeq" id="WP_092286510.1">
    <property type="nucleotide sequence ID" value="NZ_FOPJ01000012.1"/>
</dbReference>
<feature type="transmembrane region" description="Helical" evidence="5">
    <location>
        <begin position="354"/>
        <end position="371"/>
    </location>
</feature>
<feature type="transmembrane region" description="Helical" evidence="5">
    <location>
        <begin position="314"/>
        <end position="333"/>
    </location>
</feature>
<dbReference type="GO" id="GO:0022857">
    <property type="term" value="F:transmembrane transporter activity"/>
    <property type="evidence" value="ECO:0007669"/>
    <property type="project" value="InterPro"/>
</dbReference>
<evidence type="ECO:0000256" key="3">
    <source>
        <dbReference type="ARBA" id="ARBA00022989"/>
    </source>
</evidence>
<dbReference type="Proteomes" id="UP000199065">
    <property type="component" value="Unassembled WGS sequence"/>
</dbReference>
<dbReference type="PANTHER" id="PTHR43683">
    <property type="entry name" value="MULTIDRUG EFFLUX PROTEIN YFMO"/>
    <property type="match status" value="1"/>
</dbReference>
<feature type="transmembrane region" description="Helical" evidence="5">
    <location>
        <begin position="220"/>
        <end position="240"/>
    </location>
</feature>
<dbReference type="PRINTS" id="PR01035">
    <property type="entry name" value="TCRTETA"/>
</dbReference>
<accession>A0A1I2U862</accession>
<keyword evidence="3 5" id="KW-1133">Transmembrane helix</keyword>
<feature type="domain" description="Major facilitator superfamily (MFS) profile" evidence="6">
    <location>
        <begin position="24"/>
        <end position="402"/>
    </location>
</feature>
<dbReference type="PANTHER" id="PTHR43683:SF1">
    <property type="entry name" value="MULTIDRUG EFFLUX PROTEIN YFMO"/>
    <property type="match status" value="1"/>
</dbReference>
<dbReference type="OrthoDB" id="66811at2"/>
<keyword evidence="8" id="KW-1185">Reference proteome</keyword>
<dbReference type="CDD" id="cd17474">
    <property type="entry name" value="MFS_YfmO_like"/>
    <property type="match status" value="1"/>
</dbReference>
<feature type="transmembrane region" description="Helical" evidence="5">
    <location>
        <begin position="24"/>
        <end position="42"/>
    </location>
</feature>
<feature type="transmembrane region" description="Helical" evidence="5">
    <location>
        <begin position="178"/>
        <end position="199"/>
    </location>
</feature>
<protein>
    <submittedName>
        <fullName evidence="7">Predicted arabinose efflux permease, MFS family</fullName>
    </submittedName>
</protein>
<keyword evidence="4 5" id="KW-0472">Membrane</keyword>
<feature type="transmembrane region" description="Helical" evidence="5">
    <location>
        <begin position="278"/>
        <end position="302"/>
    </location>
</feature>
<dbReference type="SUPFAM" id="SSF103473">
    <property type="entry name" value="MFS general substrate transporter"/>
    <property type="match status" value="1"/>
</dbReference>
<keyword evidence="2 5" id="KW-0812">Transmembrane</keyword>
<dbReference type="EMBL" id="FOPJ01000012">
    <property type="protein sequence ID" value="SFG73203.1"/>
    <property type="molecule type" value="Genomic_DNA"/>
</dbReference>
<dbReference type="Pfam" id="PF07690">
    <property type="entry name" value="MFS_1"/>
    <property type="match status" value="1"/>
</dbReference>
<dbReference type="InterPro" id="IPR036259">
    <property type="entry name" value="MFS_trans_sf"/>
</dbReference>
<evidence type="ECO:0000313" key="7">
    <source>
        <dbReference type="EMBL" id="SFG73203.1"/>
    </source>
</evidence>
<dbReference type="STRING" id="185761.SAMN05660282_01766"/>
<evidence type="ECO:0000256" key="5">
    <source>
        <dbReference type="SAM" id="Phobius"/>
    </source>
</evidence>